<evidence type="ECO:0000313" key="2">
    <source>
        <dbReference type="Proteomes" id="UP000694240"/>
    </source>
</evidence>
<name>A0A8T1YSW3_9BRAS</name>
<reference evidence="1 2" key="1">
    <citation type="submission" date="2020-12" db="EMBL/GenBank/DDBJ databases">
        <title>Concerted genomic and epigenomic changes stabilize Arabidopsis allopolyploids.</title>
        <authorList>
            <person name="Chen Z."/>
        </authorList>
    </citation>
    <scope>NUCLEOTIDE SEQUENCE [LARGE SCALE GENOMIC DNA]</scope>
    <source>
        <strain evidence="1">Allo738</strain>
        <tissue evidence="1">Leaf</tissue>
    </source>
</reference>
<organism evidence="1 2">
    <name type="scientific">Arabidopsis thaliana x Arabidopsis arenosa</name>
    <dbReference type="NCBI Taxonomy" id="1240361"/>
    <lineage>
        <taxon>Eukaryota</taxon>
        <taxon>Viridiplantae</taxon>
        <taxon>Streptophyta</taxon>
        <taxon>Embryophyta</taxon>
        <taxon>Tracheophyta</taxon>
        <taxon>Spermatophyta</taxon>
        <taxon>Magnoliopsida</taxon>
        <taxon>eudicotyledons</taxon>
        <taxon>Gunneridae</taxon>
        <taxon>Pentapetalae</taxon>
        <taxon>rosids</taxon>
        <taxon>malvids</taxon>
        <taxon>Brassicales</taxon>
        <taxon>Brassicaceae</taxon>
        <taxon>Camelineae</taxon>
        <taxon>Arabidopsis</taxon>
    </lineage>
</organism>
<keyword evidence="2" id="KW-1185">Reference proteome</keyword>
<evidence type="ECO:0000313" key="1">
    <source>
        <dbReference type="EMBL" id="KAG7549557.1"/>
    </source>
</evidence>
<accession>A0A8T1YSW3</accession>
<gene>
    <name evidence="1" type="ORF">ISN45_Aa06g004290</name>
</gene>
<dbReference type="EMBL" id="JAEFBK010000011">
    <property type="protein sequence ID" value="KAG7549557.1"/>
    <property type="molecule type" value="Genomic_DNA"/>
</dbReference>
<comment type="caution">
    <text evidence="1">The sequence shown here is derived from an EMBL/GenBank/DDBJ whole genome shotgun (WGS) entry which is preliminary data.</text>
</comment>
<dbReference type="Proteomes" id="UP000694240">
    <property type="component" value="Chromosome 11"/>
</dbReference>
<proteinExistence type="predicted"/>
<protein>
    <submittedName>
        <fullName evidence="1">Uncharacterized protein</fullName>
    </submittedName>
</protein>
<sequence>MRMAESTRIRANANRVPVNVGRLDRVMFLTLTRRTTGVVDGTPYLELMDSYGDVENGDRGYLRFARYPYSQTVFEYLEMEL</sequence>
<dbReference type="AlphaFoldDB" id="A0A8T1YSW3"/>